<protein>
    <recommendedName>
        <fullName evidence="1">non-specific serine/threonine protein kinase</fullName>
        <ecNumber evidence="1">2.7.11.1</ecNumber>
    </recommendedName>
</protein>
<dbReference type="Gene3D" id="1.10.510.10">
    <property type="entry name" value="Transferase(Phosphotransferase) domain 1"/>
    <property type="match status" value="1"/>
</dbReference>
<dbReference type="RefSeq" id="WP_179604632.1">
    <property type="nucleotide sequence ID" value="NZ_BAABEH010000001.1"/>
</dbReference>
<reference evidence="10 11" key="1">
    <citation type="submission" date="2020-07" db="EMBL/GenBank/DDBJ databases">
        <title>Sequencing the genomes of 1000 actinobacteria strains.</title>
        <authorList>
            <person name="Klenk H.-P."/>
        </authorList>
    </citation>
    <scope>NUCLEOTIDE SEQUENCE [LARGE SCALE GENOMIC DNA]</scope>
    <source>
        <strain evidence="10 11">DSM 15165</strain>
    </source>
</reference>
<comment type="caution">
    <text evidence="10">The sequence shown here is derived from an EMBL/GenBank/DDBJ whole genome shotgun (WGS) entry which is preliminary data.</text>
</comment>
<feature type="domain" description="Protein kinase" evidence="9">
    <location>
        <begin position="24"/>
        <end position="281"/>
    </location>
</feature>
<gene>
    <name evidence="10" type="ORF">HNR13_000890</name>
</gene>
<keyword evidence="8" id="KW-1133">Transmembrane helix</keyword>
<keyword evidence="8" id="KW-0812">Transmembrane</keyword>
<dbReference type="EMBL" id="JACCFL010000001">
    <property type="protein sequence ID" value="NYJ22603.1"/>
    <property type="molecule type" value="Genomic_DNA"/>
</dbReference>
<dbReference type="InterPro" id="IPR008266">
    <property type="entry name" value="Tyr_kinase_AS"/>
</dbReference>
<dbReference type="AlphaFoldDB" id="A0A853CRT0"/>
<feature type="binding site" evidence="7">
    <location>
        <position position="53"/>
    </location>
    <ligand>
        <name>ATP</name>
        <dbReference type="ChEBI" id="CHEBI:30616"/>
    </ligand>
</feature>
<keyword evidence="6 7" id="KW-0067">ATP-binding</keyword>
<evidence type="ECO:0000256" key="6">
    <source>
        <dbReference type="ARBA" id="ARBA00022840"/>
    </source>
</evidence>
<dbReference type="InterPro" id="IPR011009">
    <property type="entry name" value="Kinase-like_dom_sf"/>
</dbReference>
<dbReference type="PANTHER" id="PTHR43289">
    <property type="entry name" value="MITOGEN-ACTIVATED PROTEIN KINASE KINASE KINASE 20-RELATED"/>
    <property type="match status" value="1"/>
</dbReference>
<keyword evidence="5 10" id="KW-0418">Kinase</keyword>
<feature type="transmembrane region" description="Helical" evidence="8">
    <location>
        <begin position="376"/>
        <end position="398"/>
    </location>
</feature>
<name>A0A853CRT0_9MICO</name>
<proteinExistence type="predicted"/>
<evidence type="ECO:0000256" key="5">
    <source>
        <dbReference type="ARBA" id="ARBA00022777"/>
    </source>
</evidence>
<dbReference type="PROSITE" id="PS00109">
    <property type="entry name" value="PROTEIN_KINASE_TYR"/>
    <property type="match status" value="1"/>
</dbReference>
<dbReference type="GO" id="GO:0005524">
    <property type="term" value="F:ATP binding"/>
    <property type="evidence" value="ECO:0007669"/>
    <property type="project" value="UniProtKB-UniRule"/>
</dbReference>
<sequence>MTATGRTPAAAAPHRAGERVADRYRLVERVGSGGMAEVFRAHDEMLGRDVALKIFRREFASAEDLQRQQAEVRLLANLSHPSLVTLFDTTSDVDGRGVLVLEYVDGTDAGARLKAGPLPAPAVAALGADIARALAYIHAKGVVHRDVSPANILLPGATSSGVAAKLTDLGIARLVDDARITSTGFVIGTASYLSPEQAAGGPVGAPSDVYSLGLVLLECLTGRREFPGSGVESAAARLARDPEVPATLDPDWRQLLRSMVAREPGDRPAADVVAARLGELLASAGPRTQAAPPPDAAADAEGLAPTLLLPMPEERPTAATTVLPPTRQVTASAATTVLPPTRQVTASAAPAPAPAAPAPAATTRTSRAVFGLRRGMLAIVAAAVVLIAVVIAIAIGALTAGGQPAPDPVRSYPAVGGTLGDHLKQLEHDVSNSGP</sequence>
<dbReference type="CDD" id="cd14014">
    <property type="entry name" value="STKc_PknB_like"/>
    <property type="match status" value="1"/>
</dbReference>
<dbReference type="SUPFAM" id="SSF56112">
    <property type="entry name" value="Protein kinase-like (PK-like)"/>
    <property type="match status" value="1"/>
</dbReference>
<evidence type="ECO:0000256" key="7">
    <source>
        <dbReference type="PROSITE-ProRule" id="PRU10141"/>
    </source>
</evidence>
<keyword evidence="3" id="KW-0808">Transferase</keyword>
<evidence type="ECO:0000313" key="11">
    <source>
        <dbReference type="Proteomes" id="UP000578352"/>
    </source>
</evidence>
<dbReference type="Proteomes" id="UP000578352">
    <property type="component" value="Unassembled WGS sequence"/>
</dbReference>
<evidence type="ECO:0000313" key="10">
    <source>
        <dbReference type="EMBL" id="NYJ22603.1"/>
    </source>
</evidence>
<dbReference type="Gene3D" id="3.30.200.20">
    <property type="entry name" value="Phosphorylase Kinase, domain 1"/>
    <property type="match status" value="1"/>
</dbReference>
<keyword evidence="8" id="KW-0472">Membrane</keyword>
<dbReference type="PROSITE" id="PS00107">
    <property type="entry name" value="PROTEIN_KINASE_ATP"/>
    <property type="match status" value="1"/>
</dbReference>
<evidence type="ECO:0000259" key="9">
    <source>
        <dbReference type="PROSITE" id="PS50011"/>
    </source>
</evidence>
<keyword evidence="4 7" id="KW-0547">Nucleotide-binding</keyword>
<dbReference type="Pfam" id="PF00069">
    <property type="entry name" value="Pkinase"/>
    <property type="match status" value="1"/>
</dbReference>
<evidence type="ECO:0000256" key="4">
    <source>
        <dbReference type="ARBA" id="ARBA00022741"/>
    </source>
</evidence>
<dbReference type="PROSITE" id="PS50011">
    <property type="entry name" value="PROTEIN_KINASE_DOM"/>
    <property type="match status" value="1"/>
</dbReference>
<dbReference type="InterPro" id="IPR000719">
    <property type="entry name" value="Prot_kinase_dom"/>
</dbReference>
<organism evidence="10 11">
    <name type="scientific">Leifsonia shinshuensis</name>
    <dbReference type="NCBI Taxonomy" id="150026"/>
    <lineage>
        <taxon>Bacteria</taxon>
        <taxon>Bacillati</taxon>
        <taxon>Actinomycetota</taxon>
        <taxon>Actinomycetes</taxon>
        <taxon>Micrococcales</taxon>
        <taxon>Microbacteriaceae</taxon>
        <taxon>Leifsonia</taxon>
    </lineage>
</organism>
<evidence type="ECO:0000256" key="3">
    <source>
        <dbReference type="ARBA" id="ARBA00022679"/>
    </source>
</evidence>
<dbReference type="GO" id="GO:0004674">
    <property type="term" value="F:protein serine/threonine kinase activity"/>
    <property type="evidence" value="ECO:0007669"/>
    <property type="project" value="UniProtKB-KW"/>
</dbReference>
<evidence type="ECO:0000256" key="1">
    <source>
        <dbReference type="ARBA" id="ARBA00012513"/>
    </source>
</evidence>
<dbReference type="InterPro" id="IPR017441">
    <property type="entry name" value="Protein_kinase_ATP_BS"/>
</dbReference>
<dbReference type="EC" id="2.7.11.1" evidence="1"/>
<keyword evidence="2 10" id="KW-0723">Serine/threonine-protein kinase</keyword>
<accession>A0A853CRT0</accession>
<evidence type="ECO:0000256" key="8">
    <source>
        <dbReference type="SAM" id="Phobius"/>
    </source>
</evidence>
<dbReference type="PANTHER" id="PTHR43289:SF6">
    <property type="entry name" value="SERINE_THREONINE-PROTEIN KINASE NEKL-3"/>
    <property type="match status" value="1"/>
</dbReference>
<evidence type="ECO:0000256" key="2">
    <source>
        <dbReference type="ARBA" id="ARBA00022527"/>
    </source>
</evidence>